<feature type="region of interest" description="Disordered" evidence="2">
    <location>
        <begin position="327"/>
        <end position="377"/>
    </location>
</feature>
<sequence length="765" mass="86115">MNEETEVTSPPLKKPKVDNENITPEIKTKKEEVDHDMEVNEDKVDPEINSFVNSDDIQKLREFKVLDEVKSNEEDSNAEDSDSSDDNSEGLPEEEIEKMLEEDLPEGFKAGPTKPKARPYVTRTKTVLEEKGVNQFEVLPIDWMTVRHQSGMPVYLHKGTRVCTLSKPYFIGKGNIKRHDIPISAIPCLAYKRALEEDEKQKEMDRKLEEQIKNLSQKVTKQNIGNKPEGNEKKGQLLFPGKTSGAGDNYKNRCPFKHLREKTENSDKMKDENDLMETDTDKENTREIKGGTTSTSTGLNDNDTGGQFKRPAELDFTDDLIVHNETKSENTTITSVNATESSDEKEINTEGINEAGSSATKDEVSAGGSGEKSDNKANISDVLSDMQIPINRRPVVLPSGEIIPAPRVESVNNSWKTQCLTPEQFNDYCKKLFKFKSVNVLQFNRWADRRKYAKAKKTMQFPKLPEGTKLITIPVNSGQDGNGGKGAKRDWVMNMNGGSYLSVFHEYVCRALQKQPVYEYKQLENAQAPYQATVYIGGMQYGVGHGTSKRQAKYAAARASIHILIPEMREYLDAPPSENNADPDFGFFDYVTIEDPRIAEFCAATCEPSPHAILRTCLLRNFGASDRHIHTEMKKIACQEIELTMKVGKHSATVVCKNKKTAKQRASQSILQALHPHVRSWGSLLRLYGSKSVKSCKEKKLEEQQITLLQDKARHNEPNYAVLEKLRNEMRKLKERDEAVVPIGTLLVTNDLPTHSGSNLNNVDL</sequence>
<feature type="compositionally biased region" description="Acidic residues" evidence="2">
    <location>
        <begin position="74"/>
        <end position="92"/>
    </location>
</feature>
<dbReference type="PANTHER" id="PTHR13482">
    <property type="entry name" value="MICRORNA PROCESSOR COMPLEX SUBUNIT DGCR8"/>
    <property type="match status" value="1"/>
</dbReference>
<dbReference type="Gene3D" id="3.30.160.20">
    <property type="match status" value="2"/>
</dbReference>
<dbReference type="SUPFAM" id="SSF54768">
    <property type="entry name" value="dsRNA-binding domain-like"/>
    <property type="match status" value="1"/>
</dbReference>
<accession>A0A6J1P0E8</accession>
<name>A0A6J1P0E8_BICAN</name>
<dbReference type="GO" id="GO:0070877">
    <property type="term" value="C:microprocessor complex"/>
    <property type="evidence" value="ECO:0007669"/>
    <property type="project" value="InterPro"/>
</dbReference>
<dbReference type="GO" id="GO:0003725">
    <property type="term" value="F:double-stranded RNA binding"/>
    <property type="evidence" value="ECO:0007669"/>
    <property type="project" value="TreeGrafter"/>
</dbReference>
<evidence type="ECO:0000313" key="5">
    <source>
        <dbReference type="RefSeq" id="XP_023952454.2"/>
    </source>
</evidence>
<feature type="domain" description="DRBM" evidence="3">
    <location>
        <begin position="499"/>
        <end position="566"/>
    </location>
</feature>
<dbReference type="SMART" id="SM00358">
    <property type="entry name" value="DSRM"/>
    <property type="match status" value="1"/>
</dbReference>
<reference evidence="5" key="1">
    <citation type="submission" date="2025-08" db="UniProtKB">
        <authorList>
            <consortium name="RefSeq"/>
        </authorList>
    </citation>
    <scope>IDENTIFICATION</scope>
</reference>
<dbReference type="CDD" id="cd19867">
    <property type="entry name" value="DSRM_DGCR8_rpt1"/>
    <property type="match status" value="1"/>
</dbReference>
<feature type="compositionally biased region" description="Polar residues" evidence="2">
    <location>
        <begin position="291"/>
        <end position="305"/>
    </location>
</feature>
<proteinExistence type="predicted"/>
<dbReference type="PANTHER" id="PTHR13482:SF3">
    <property type="entry name" value="MICROPROCESSOR COMPLEX SUBUNIT DGCR8"/>
    <property type="match status" value="1"/>
</dbReference>
<dbReference type="KEGG" id="bany:112056282"/>
<dbReference type="InterPro" id="IPR014720">
    <property type="entry name" value="dsRBD_dom"/>
</dbReference>
<dbReference type="PROSITE" id="PS50137">
    <property type="entry name" value="DS_RBD"/>
    <property type="match status" value="1"/>
</dbReference>
<dbReference type="CDD" id="cd19868">
    <property type="entry name" value="DSRM_DGCR8_rpt2"/>
    <property type="match status" value="1"/>
</dbReference>
<dbReference type="GO" id="GO:0042802">
    <property type="term" value="F:identical protein binding"/>
    <property type="evidence" value="ECO:0007669"/>
    <property type="project" value="InterPro"/>
</dbReference>
<dbReference type="Proteomes" id="UP001652582">
    <property type="component" value="Chromosome 8"/>
</dbReference>
<keyword evidence="1" id="KW-0694">RNA-binding</keyword>
<feature type="compositionally biased region" description="Polar residues" evidence="2">
    <location>
        <begin position="329"/>
        <end position="340"/>
    </location>
</feature>
<evidence type="ECO:0000313" key="4">
    <source>
        <dbReference type="Proteomes" id="UP001652582"/>
    </source>
</evidence>
<gene>
    <name evidence="5" type="primary">LOC112056282</name>
</gene>
<dbReference type="GO" id="GO:0020037">
    <property type="term" value="F:heme binding"/>
    <property type="evidence" value="ECO:0007669"/>
    <property type="project" value="InterPro"/>
</dbReference>
<dbReference type="RefSeq" id="XP_023952454.2">
    <property type="nucleotide sequence ID" value="XM_024096686.2"/>
</dbReference>
<dbReference type="AlphaFoldDB" id="A0A6J1P0E8"/>
<dbReference type="OrthoDB" id="112668at2759"/>
<dbReference type="GO" id="GO:0031053">
    <property type="term" value="P:primary miRNA processing"/>
    <property type="evidence" value="ECO:0007669"/>
    <property type="project" value="InterPro"/>
</dbReference>
<organism evidence="4 5">
    <name type="scientific">Bicyclus anynana</name>
    <name type="common">Squinting bush brown butterfly</name>
    <dbReference type="NCBI Taxonomy" id="110368"/>
    <lineage>
        <taxon>Eukaryota</taxon>
        <taxon>Metazoa</taxon>
        <taxon>Ecdysozoa</taxon>
        <taxon>Arthropoda</taxon>
        <taxon>Hexapoda</taxon>
        <taxon>Insecta</taxon>
        <taxon>Pterygota</taxon>
        <taxon>Neoptera</taxon>
        <taxon>Endopterygota</taxon>
        <taxon>Lepidoptera</taxon>
        <taxon>Glossata</taxon>
        <taxon>Ditrysia</taxon>
        <taxon>Papilionoidea</taxon>
        <taxon>Nymphalidae</taxon>
        <taxon>Satyrinae</taxon>
        <taxon>Satyrini</taxon>
        <taxon>Mycalesina</taxon>
        <taxon>Bicyclus</taxon>
    </lineage>
</organism>
<keyword evidence="4" id="KW-1185">Reference proteome</keyword>
<protein>
    <submittedName>
        <fullName evidence="5">Microprocessor complex subunit DGCR8 isoform X1</fullName>
    </submittedName>
</protein>
<evidence type="ECO:0000259" key="3">
    <source>
        <dbReference type="PROSITE" id="PS50137"/>
    </source>
</evidence>
<dbReference type="GO" id="GO:0070878">
    <property type="term" value="F:primary miRNA binding"/>
    <property type="evidence" value="ECO:0007669"/>
    <property type="project" value="TreeGrafter"/>
</dbReference>
<feature type="region of interest" description="Disordered" evidence="2">
    <location>
        <begin position="219"/>
        <end position="309"/>
    </location>
</feature>
<feature type="region of interest" description="Disordered" evidence="2">
    <location>
        <begin position="1"/>
        <end position="51"/>
    </location>
</feature>
<evidence type="ECO:0000256" key="2">
    <source>
        <dbReference type="SAM" id="MobiDB-lite"/>
    </source>
</evidence>
<dbReference type="Gene3D" id="2.20.70.10">
    <property type="match status" value="1"/>
</dbReference>
<feature type="compositionally biased region" description="Basic and acidic residues" evidence="2">
    <location>
        <begin position="261"/>
        <end position="289"/>
    </location>
</feature>
<dbReference type="GeneID" id="112056282"/>
<dbReference type="Gene3D" id="3.30.160.590">
    <property type="match status" value="1"/>
</dbReference>
<feature type="region of interest" description="Disordered" evidence="2">
    <location>
        <begin position="66"/>
        <end position="92"/>
    </location>
</feature>
<evidence type="ECO:0000256" key="1">
    <source>
        <dbReference type="PROSITE-ProRule" id="PRU00266"/>
    </source>
</evidence>
<dbReference type="InterPro" id="IPR040375">
    <property type="entry name" value="DGCR8"/>
</dbReference>
<dbReference type="Pfam" id="PF00035">
    <property type="entry name" value="dsrm"/>
    <property type="match status" value="1"/>
</dbReference>
<feature type="compositionally biased region" description="Basic and acidic residues" evidence="2">
    <location>
        <begin position="26"/>
        <end position="46"/>
    </location>
</feature>